<evidence type="ECO:0000256" key="1">
    <source>
        <dbReference type="SAM" id="MobiDB-lite"/>
    </source>
</evidence>
<feature type="compositionally biased region" description="Polar residues" evidence="1">
    <location>
        <begin position="20"/>
        <end position="34"/>
    </location>
</feature>
<proteinExistence type="predicted"/>
<reference evidence="2 3" key="1">
    <citation type="submission" date="2018-06" db="EMBL/GenBank/DDBJ databases">
        <title>Genome Sequence of the Brown Rot Fungal Pathogen Monilinia fructigena.</title>
        <authorList>
            <person name="Landi L."/>
            <person name="De Miccolis Angelini R.M."/>
            <person name="Pollastro S."/>
            <person name="Abate D."/>
            <person name="Faretra F."/>
            <person name="Romanazzi G."/>
        </authorList>
    </citation>
    <scope>NUCLEOTIDE SEQUENCE [LARGE SCALE GENOMIC DNA]</scope>
    <source>
        <strain evidence="2 3">Mfrg269</strain>
    </source>
</reference>
<feature type="region of interest" description="Disordered" evidence="1">
    <location>
        <begin position="1"/>
        <end position="39"/>
    </location>
</feature>
<organism evidence="2 3">
    <name type="scientific">Monilinia fructigena</name>
    <dbReference type="NCBI Taxonomy" id="38457"/>
    <lineage>
        <taxon>Eukaryota</taxon>
        <taxon>Fungi</taxon>
        <taxon>Dikarya</taxon>
        <taxon>Ascomycota</taxon>
        <taxon>Pezizomycotina</taxon>
        <taxon>Leotiomycetes</taxon>
        <taxon>Helotiales</taxon>
        <taxon>Sclerotiniaceae</taxon>
        <taxon>Monilinia</taxon>
    </lineage>
</organism>
<feature type="compositionally biased region" description="Low complexity" evidence="1">
    <location>
        <begin position="192"/>
        <end position="214"/>
    </location>
</feature>
<gene>
    <name evidence="2" type="ORF">DID88_004581</name>
</gene>
<evidence type="ECO:0000313" key="3">
    <source>
        <dbReference type="Proteomes" id="UP000249056"/>
    </source>
</evidence>
<dbReference type="Proteomes" id="UP000249056">
    <property type="component" value="Unassembled WGS sequence"/>
</dbReference>
<keyword evidence="3" id="KW-1185">Reference proteome</keyword>
<dbReference type="EMBL" id="QKRW01000023">
    <property type="protein sequence ID" value="RAL62739.1"/>
    <property type="molecule type" value="Genomic_DNA"/>
</dbReference>
<dbReference type="AlphaFoldDB" id="A0A395IWL3"/>
<feature type="compositionally biased region" description="Basic and acidic residues" evidence="1">
    <location>
        <begin position="215"/>
        <end position="225"/>
    </location>
</feature>
<dbReference type="OrthoDB" id="3561817at2759"/>
<protein>
    <submittedName>
        <fullName evidence="2">Uncharacterized protein</fullName>
    </submittedName>
</protein>
<comment type="caution">
    <text evidence="2">The sequence shown here is derived from an EMBL/GenBank/DDBJ whole genome shotgun (WGS) entry which is preliminary data.</text>
</comment>
<feature type="compositionally biased region" description="Polar residues" evidence="1">
    <location>
        <begin position="145"/>
        <end position="156"/>
    </location>
</feature>
<feature type="region of interest" description="Disordered" evidence="1">
    <location>
        <begin position="132"/>
        <end position="225"/>
    </location>
</feature>
<name>A0A395IWL3_9HELO</name>
<sequence length="225" mass="23777">MASYAELTTPLRPPSAPNIAFTSLQEPESPQNLHQPAAKRPRGIRMDIQLPPRLDLGSGQLNNNSAVSAIGGRIAAIEREAKQKRNIVLAFAHNVDSFVASYTTVKDRKLASELSQKIVTFLSASIYVETDSAASAPARPRGNPSADTSASNTETVTYADHARSNAGPSSSTDLKKSRNNTVGKSSAAGQLPSSSTRTPSTRSTKSANTASSSNADRRILAKCDP</sequence>
<accession>A0A395IWL3</accession>
<feature type="compositionally biased region" description="Polar residues" evidence="1">
    <location>
        <begin position="179"/>
        <end position="188"/>
    </location>
</feature>
<evidence type="ECO:0000313" key="2">
    <source>
        <dbReference type="EMBL" id="RAL62739.1"/>
    </source>
</evidence>